<accession>A0ABV0MLQ2</accession>
<keyword evidence="3" id="KW-1185">Reference proteome</keyword>
<proteinExistence type="predicted"/>
<feature type="compositionally biased region" description="Polar residues" evidence="1">
    <location>
        <begin position="130"/>
        <end position="140"/>
    </location>
</feature>
<evidence type="ECO:0000313" key="2">
    <source>
        <dbReference type="EMBL" id="MEQ2160020.1"/>
    </source>
</evidence>
<dbReference type="Proteomes" id="UP001476798">
    <property type="component" value="Unassembled WGS sequence"/>
</dbReference>
<gene>
    <name evidence="2" type="ORF">GOODEAATRI_029259</name>
</gene>
<evidence type="ECO:0000313" key="3">
    <source>
        <dbReference type="Proteomes" id="UP001476798"/>
    </source>
</evidence>
<reference evidence="2 3" key="1">
    <citation type="submission" date="2021-06" db="EMBL/GenBank/DDBJ databases">
        <authorList>
            <person name="Palmer J.M."/>
        </authorList>
    </citation>
    <scope>NUCLEOTIDE SEQUENCE [LARGE SCALE GENOMIC DNA]</scope>
    <source>
        <strain evidence="2 3">GA_2019</strain>
        <tissue evidence="2">Muscle</tissue>
    </source>
</reference>
<comment type="caution">
    <text evidence="2">The sequence shown here is derived from an EMBL/GenBank/DDBJ whole genome shotgun (WGS) entry which is preliminary data.</text>
</comment>
<feature type="non-terminal residue" evidence="2">
    <location>
        <position position="1"/>
    </location>
</feature>
<organism evidence="2 3">
    <name type="scientific">Goodea atripinnis</name>
    <dbReference type="NCBI Taxonomy" id="208336"/>
    <lineage>
        <taxon>Eukaryota</taxon>
        <taxon>Metazoa</taxon>
        <taxon>Chordata</taxon>
        <taxon>Craniata</taxon>
        <taxon>Vertebrata</taxon>
        <taxon>Euteleostomi</taxon>
        <taxon>Actinopterygii</taxon>
        <taxon>Neopterygii</taxon>
        <taxon>Teleostei</taxon>
        <taxon>Neoteleostei</taxon>
        <taxon>Acanthomorphata</taxon>
        <taxon>Ovalentaria</taxon>
        <taxon>Atherinomorphae</taxon>
        <taxon>Cyprinodontiformes</taxon>
        <taxon>Goodeidae</taxon>
        <taxon>Goodea</taxon>
    </lineage>
</organism>
<feature type="region of interest" description="Disordered" evidence="1">
    <location>
        <begin position="1"/>
        <end position="143"/>
    </location>
</feature>
<feature type="compositionally biased region" description="Polar residues" evidence="1">
    <location>
        <begin position="95"/>
        <end position="105"/>
    </location>
</feature>
<evidence type="ECO:0000256" key="1">
    <source>
        <dbReference type="SAM" id="MobiDB-lite"/>
    </source>
</evidence>
<dbReference type="EMBL" id="JAHRIO010004270">
    <property type="protein sequence ID" value="MEQ2160020.1"/>
    <property type="molecule type" value="Genomic_DNA"/>
</dbReference>
<protein>
    <submittedName>
        <fullName evidence="2">Uncharacterized protein</fullName>
    </submittedName>
</protein>
<sequence length="204" mass="21077">ATSSRKSPFPGRAATLSDASTVFREAGGCTGGGMPQSTEEETSAGVPVSAGSGLFEGRGGAAQGFTQGSRPHACLPSSSSLGVEEDLEDDGISVRASNSEFQSLEDQGDPFPDPRGQEVDPPSMEGNDGSGNSIRNSVSSDPGEEPCLLRAIILAALARVGLDDTPVAHPMGNPFFHQALAASPFEVPPSPSFLEELQCCWRDP</sequence>
<name>A0ABV0MLQ2_9TELE</name>